<gene>
    <name evidence="5" type="ORF">GCM10012282_41210</name>
</gene>
<keyword evidence="1" id="KW-0732">Signal</keyword>
<keyword evidence="2" id="KW-1015">Disulfide bond</keyword>
<feature type="compositionally biased region" description="Low complexity" evidence="3">
    <location>
        <begin position="32"/>
        <end position="44"/>
    </location>
</feature>
<dbReference type="EMBL" id="BMMU01000012">
    <property type="protein sequence ID" value="GGJ40282.1"/>
    <property type="molecule type" value="Genomic_DNA"/>
</dbReference>
<dbReference type="PANTHER" id="PTHR46943">
    <property type="entry name" value="PENTRAXIN-RELATED PROTEIN PTX3"/>
    <property type="match status" value="1"/>
</dbReference>
<feature type="domain" description="LamG-like jellyroll fold" evidence="4">
    <location>
        <begin position="760"/>
        <end position="901"/>
    </location>
</feature>
<evidence type="ECO:0000259" key="4">
    <source>
        <dbReference type="SMART" id="SM00560"/>
    </source>
</evidence>
<dbReference type="InterPro" id="IPR006558">
    <property type="entry name" value="LamG-like"/>
</dbReference>
<sequence>MVGLSVLLTGLGAGGLTRQRAADAAAPPPVSPTSSAPTPAERTALTQARASGKRVEVTAKRTETMEVYADPKGHFTAVLHPGPVRARQDGKWVAIDTTLVRRPDGSVAPRAAAVSLAFSKGGQEPLVRLGQGGKQVALGWPDPLPAPVLKGDTATYPEVMPGVDLKLTAGSAGFSEVLVVKTRAAAKNPELRKVRFGVQTSGLTLKAGKGGGSELVDAKGKTVFSSPAPAMWDAASNEAVGRFEMAKNAITVIPDRKLLTAPDTKFPVSIDPDWWVPFGGWAKVFSGKLDSSFWHGGGDVEPPGRFGGQNLGKVGKCWLASGTCNGIGAARTFVQFDIRGLHGAQVVTPNGLSGAEFNAHEVYAPACGGGSRRFGVSLVHANPFGSDLTWRNSQKEFPAPIGGTRREMHGYEPGGACGPANIGWGVGDQVRYSNGQGATHVAFALIAEDETEDYSWKKFDAYSLLVHYNWPPDVPKNFSWSAGSFSRPCSTDVNNPDYASNASGPIILRATGTDRDDDNLWMRFERWTRHGSMHEPPNAPGPLVNGSEFTDVIPQGTFQHGFQLSWRARAGDNWGPSLFGPQTGTGMCQLDIDNEKPGRPSATPPSESTVGAPAEFTVKANDPDVVEFRYGLAQGGSQCRTTRSVPAEDLGGEASFKVTPMKAADWDIWVTAVDRAGNVSSDCERHTLKVAKGASPVAQWALDGRWTDAGVTDPMGGHNGTVALGPTRWTKGRAGDALHFTGASDSYVAPGGGPAVATNGSFSVSAWVKLDQANGVTRTAVSQVGDRMSAFSLGYIGEVNRFGFRMASKATDDAELITVTSLKVAQVGVWTHLAGVYDVPTQTMTLYVNGLRQYNVTAVVTTPWESSSVQIGRGKWRGTFGDNWAGDIDEVQIYDRALSDLTFLDPGEDTPRSEVDRLAGTPVEEAYYPLDEGSGGSAGDASGNYRTVGLSNASWVTGKVGGGAVRFADGTGAGLTAQPVVARTDTSFTVAARVRPDVLDDTARTVVSQDGGQHSGFFLQRRKVGSDHKWSFHLVTAPDQTNPTPLSVDAAGSGTVPVQGEWVAIAAVHDAQTGEIRIYVNGHLAGTKAVGTQNSNVTGPLVIGRGRWNGQPAGNWMGSIDEVHVYNGVLADREIAELSAQTEPQPPSAFAGAFGQFAGHDGRRYTGPGPVPPGYYFEGTRGFSAPEGAPDTRPVYSCRYGGGFFLDHAANCAGYEVLGTAGRVYINPPEGVPTLPVYRCVVIASGDHYLSHSDACESTPDKVRTEFLFGYVRTLTPLIRYRGPDGERWTSAHAQFLPSGYKTEKVLGYVSLRSIEGGPPQLKLCEDSRSDVFDEFVSTDVACEGQNDMGAWPSGHLWSEPPDGMESQQLYACRSEGAEWFESLDPFCEGSADFGRPLGYVITRP</sequence>
<evidence type="ECO:0000256" key="3">
    <source>
        <dbReference type="SAM" id="MobiDB-lite"/>
    </source>
</evidence>
<keyword evidence="6" id="KW-1185">Reference proteome</keyword>
<dbReference type="SMART" id="SM00560">
    <property type="entry name" value="LamGL"/>
    <property type="match status" value="2"/>
</dbReference>
<dbReference type="InterPro" id="IPR013320">
    <property type="entry name" value="ConA-like_dom_sf"/>
</dbReference>
<dbReference type="Pfam" id="PF13385">
    <property type="entry name" value="Laminin_G_3"/>
    <property type="match status" value="2"/>
</dbReference>
<feature type="region of interest" description="Disordered" evidence="3">
    <location>
        <begin position="19"/>
        <end position="56"/>
    </location>
</feature>
<proteinExistence type="predicted"/>
<dbReference type="GO" id="GO:0006955">
    <property type="term" value="P:immune response"/>
    <property type="evidence" value="ECO:0007669"/>
    <property type="project" value="InterPro"/>
</dbReference>
<feature type="domain" description="LamG-like jellyroll fold" evidence="4">
    <location>
        <begin position="986"/>
        <end position="1133"/>
    </location>
</feature>
<dbReference type="Gene3D" id="2.60.120.200">
    <property type="match status" value="2"/>
</dbReference>
<evidence type="ECO:0000256" key="2">
    <source>
        <dbReference type="ARBA" id="ARBA00023157"/>
    </source>
</evidence>
<organism evidence="5 6">
    <name type="scientific">Streptomyces lacrimifluminis</name>
    <dbReference type="NCBI Taxonomy" id="1500077"/>
    <lineage>
        <taxon>Bacteria</taxon>
        <taxon>Bacillati</taxon>
        <taxon>Actinomycetota</taxon>
        <taxon>Actinomycetes</taxon>
        <taxon>Kitasatosporales</taxon>
        <taxon>Streptomycetaceae</taxon>
        <taxon>Streptomyces</taxon>
    </lineage>
</organism>
<comment type="caution">
    <text evidence="5">The sequence shown here is derived from an EMBL/GenBank/DDBJ whole genome shotgun (WGS) entry which is preliminary data.</text>
</comment>
<accession>A0A917L529</accession>
<dbReference type="Proteomes" id="UP000625682">
    <property type="component" value="Unassembled WGS sequence"/>
</dbReference>
<evidence type="ECO:0000256" key="1">
    <source>
        <dbReference type="ARBA" id="ARBA00022729"/>
    </source>
</evidence>
<dbReference type="RefSeq" id="WP_189148823.1">
    <property type="nucleotide sequence ID" value="NZ_BAABER010000011.1"/>
</dbReference>
<evidence type="ECO:0000313" key="5">
    <source>
        <dbReference type="EMBL" id="GGJ40282.1"/>
    </source>
</evidence>
<reference evidence="5" key="2">
    <citation type="submission" date="2020-09" db="EMBL/GenBank/DDBJ databases">
        <authorList>
            <person name="Sun Q."/>
            <person name="Zhou Y."/>
        </authorList>
    </citation>
    <scope>NUCLEOTIDE SEQUENCE</scope>
    <source>
        <strain evidence="5">CGMCC 4.7272</strain>
    </source>
</reference>
<dbReference type="InterPro" id="IPR042837">
    <property type="entry name" value="PTX3"/>
</dbReference>
<protein>
    <recommendedName>
        <fullName evidence="4">LamG-like jellyroll fold domain-containing protein</fullName>
    </recommendedName>
</protein>
<dbReference type="PANTHER" id="PTHR46943:SF1">
    <property type="entry name" value="PENTRAXIN-RELATED PROTEIN PTX3"/>
    <property type="match status" value="1"/>
</dbReference>
<feature type="region of interest" description="Disordered" evidence="3">
    <location>
        <begin position="583"/>
        <end position="611"/>
    </location>
</feature>
<dbReference type="SUPFAM" id="SSF49899">
    <property type="entry name" value="Concanavalin A-like lectins/glucanases"/>
    <property type="match status" value="2"/>
</dbReference>
<evidence type="ECO:0000313" key="6">
    <source>
        <dbReference type="Proteomes" id="UP000625682"/>
    </source>
</evidence>
<name>A0A917L529_9ACTN</name>
<reference evidence="5" key="1">
    <citation type="journal article" date="2014" name="Int. J. Syst. Evol. Microbiol.">
        <title>Complete genome sequence of Corynebacterium casei LMG S-19264T (=DSM 44701T), isolated from a smear-ripened cheese.</title>
        <authorList>
            <consortium name="US DOE Joint Genome Institute (JGI-PGF)"/>
            <person name="Walter F."/>
            <person name="Albersmeier A."/>
            <person name="Kalinowski J."/>
            <person name="Ruckert C."/>
        </authorList>
    </citation>
    <scope>NUCLEOTIDE SEQUENCE</scope>
    <source>
        <strain evidence="5">CGMCC 4.7272</strain>
    </source>
</reference>